<evidence type="ECO:0000313" key="2">
    <source>
        <dbReference type="Proteomes" id="UP000003100"/>
    </source>
</evidence>
<comment type="caution">
    <text evidence="1">The sequence shown here is derived from an EMBL/GenBank/DDBJ whole genome shotgun (WGS) entry which is preliminary data.</text>
</comment>
<reference evidence="1 2" key="1">
    <citation type="submission" date="2009-01" db="EMBL/GenBank/DDBJ databases">
        <authorList>
            <person name="Fulton L."/>
            <person name="Clifton S."/>
            <person name="Fulton B."/>
            <person name="Xu J."/>
            <person name="Minx P."/>
            <person name="Pepin K.H."/>
            <person name="Johnson M."/>
            <person name="Bhonagiri V."/>
            <person name="Nash W.E."/>
            <person name="Mardis E.R."/>
            <person name="Wilson R.K."/>
        </authorList>
    </citation>
    <scope>NUCLEOTIDE SEQUENCE [LARGE SCALE GENOMIC DNA]</scope>
    <source>
        <strain evidence="2">DSM 10507 / JCM 14656 / S5a33</strain>
    </source>
</reference>
<organism evidence="1 2">
    <name type="scientific">Blautia hydrogenotrophica (strain DSM 10507 / JCM 14656 / S5a33)</name>
    <name type="common">Ruminococcus hydrogenotrophicus</name>
    <dbReference type="NCBI Taxonomy" id="476272"/>
    <lineage>
        <taxon>Bacteria</taxon>
        <taxon>Bacillati</taxon>
        <taxon>Bacillota</taxon>
        <taxon>Clostridia</taxon>
        <taxon>Lachnospirales</taxon>
        <taxon>Lachnospiraceae</taxon>
        <taxon>Blautia</taxon>
    </lineage>
</organism>
<proteinExistence type="predicted"/>
<gene>
    <name evidence="1" type="ORF">RUMHYD_03831</name>
</gene>
<keyword evidence="2" id="KW-1185">Reference proteome</keyword>
<dbReference type="Proteomes" id="UP000003100">
    <property type="component" value="Unassembled WGS sequence"/>
</dbReference>
<dbReference type="AlphaFoldDB" id="C0CSG4"/>
<sequence>MEAFVQPLRGLAEYEEIRSRIGRNPGLVQIAGCVESQKAHLICGLSGLFPCRLILAQDEQRAKELYED</sequence>
<evidence type="ECO:0000313" key="1">
    <source>
        <dbReference type="EMBL" id="EEG47281.1"/>
    </source>
</evidence>
<dbReference type="eggNOG" id="COG1197">
    <property type="taxonomic scope" value="Bacteria"/>
</dbReference>
<reference evidence="1 2" key="2">
    <citation type="submission" date="2009-02" db="EMBL/GenBank/DDBJ databases">
        <title>Draft genome sequence of Blautia hydrogenotrophica DSM 10507 (Ruminococcus hydrogenotrophicus DSM 10507).</title>
        <authorList>
            <person name="Sudarsanam P."/>
            <person name="Ley R."/>
            <person name="Guruge J."/>
            <person name="Turnbaugh P.J."/>
            <person name="Mahowald M."/>
            <person name="Liep D."/>
            <person name="Gordon J."/>
        </authorList>
    </citation>
    <scope>NUCLEOTIDE SEQUENCE [LARGE SCALE GENOMIC DNA]</scope>
    <source>
        <strain evidence="2">DSM 10507 / JCM 14656 / S5a33</strain>
    </source>
</reference>
<accession>C0CSG4</accession>
<dbReference type="RefSeq" id="WP_005952492.1">
    <property type="nucleotide sequence ID" value="NZ_GG657688.1"/>
</dbReference>
<dbReference type="PATRIC" id="fig|476272.21.peg.515"/>
<feature type="non-terminal residue" evidence="1">
    <location>
        <position position="68"/>
    </location>
</feature>
<protein>
    <submittedName>
        <fullName evidence="1">Uncharacterized protein</fullName>
    </submittedName>
</protein>
<dbReference type="EMBL" id="ACBZ01000208">
    <property type="protein sequence ID" value="EEG47281.1"/>
    <property type="molecule type" value="Genomic_DNA"/>
</dbReference>
<dbReference type="HOGENOM" id="CLU_2799737_0_0_9"/>
<name>C0CSG4_BLAHS</name>